<dbReference type="InterPro" id="IPR025411">
    <property type="entry name" value="DUF4136"/>
</dbReference>
<dbReference type="Pfam" id="PF13590">
    <property type="entry name" value="DUF4136"/>
    <property type="match status" value="1"/>
</dbReference>
<dbReference type="Proteomes" id="UP000245125">
    <property type="component" value="Unassembled WGS sequence"/>
</dbReference>
<evidence type="ECO:0000313" key="2">
    <source>
        <dbReference type="EMBL" id="SPQ01023.1"/>
    </source>
</evidence>
<dbReference type="EMBL" id="OUUY01000086">
    <property type="protein sequence ID" value="SPQ01023.1"/>
    <property type="molecule type" value="Genomic_DNA"/>
</dbReference>
<organism evidence="2 3">
    <name type="scientific">Candidatus Sulfobium mesophilum</name>
    <dbReference type="NCBI Taxonomy" id="2016548"/>
    <lineage>
        <taxon>Bacteria</taxon>
        <taxon>Pseudomonadati</taxon>
        <taxon>Nitrospirota</taxon>
        <taxon>Nitrospiria</taxon>
        <taxon>Nitrospirales</taxon>
        <taxon>Nitrospiraceae</taxon>
        <taxon>Candidatus Sulfobium</taxon>
    </lineage>
</organism>
<gene>
    <name evidence="2" type="ORF">NBG4_40063</name>
</gene>
<reference evidence="3" key="1">
    <citation type="submission" date="2018-03" db="EMBL/GenBank/DDBJ databases">
        <authorList>
            <person name="Zecchin S."/>
        </authorList>
    </citation>
    <scope>NUCLEOTIDE SEQUENCE [LARGE SCALE GENOMIC DNA]</scope>
</reference>
<dbReference type="OrthoDB" id="329837at2"/>
<dbReference type="Gene3D" id="3.30.160.670">
    <property type="match status" value="1"/>
</dbReference>
<name>A0A2U3QHZ4_9BACT</name>
<keyword evidence="3" id="KW-1185">Reference proteome</keyword>
<sequence length="163" mass="18093">MSSFKEYKSLALTATIFLSVMIIGGCATAIKYSYDTKASFSEQKSYAWAPSSGMSRQDSLLEANVQTLADQLLVQKGFSRMSEKADLMISMNYEFDSGSYHYGYQLRMLTLNIYKIRHDMPSPAGLSRELVWRGTASGTINTDAASSDLKQAVEGILMNFPPH</sequence>
<dbReference type="AlphaFoldDB" id="A0A2U3QHZ4"/>
<dbReference type="PROSITE" id="PS51257">
    <property type="entry name" value="PROKAR_LIPOPROTEIN"/>
    <property type="match status" value="1"/>
</dbReference>
<evidence type="ECO:0000259" key="1">
    <source>
        <dbReference type="Pfam" id="PF13590"/>
    </source>
</evidence>
<proteinExistence type="predicted"/>
<accession>A0A2U3QHZ4</accession>
<protein>
    <recommendedName>
        <fullName evidence="1">DUF4136 domain-containing protein</fullName>
    </recommendedName>
</protein>
<evidence type="ECO:0000313" key="3">
    <source>
        <dbReference type="Proteomes" id="UP000245125"/>
    </source>
</evidence>
<feature type="domain" description="DUF4136" evidence="1">
    <location>
        <begin position="31"/>
        <end position="162"/>
    </location>
</feature>